<evidence type="ECO:0000259" key="1">
    <source>
        <dbReference type="PROSITE" id="PS51112"/>
    </source>
</evidence>
<feature type="domain" description="AMMECR1" evidence="1">
    <location>
        <begin position="1"/>
        <end position="223"/>
    </location>
</feature>
<sequence>MAKETLKSSPYAFYAFYQLYLHFFHKNKGITFQQIEKVLYPNYPVDLNTKKSLFITWKKKNSNGDDEEEYDLRGCIGTFAKLNILNGIERYSLVAALEDDRFSPIKAKELSKLKCSCNILDSFKTIYPIEDDDDNSEDGIYDWEIGKHGIEVKLIHPHTKTVHSATFLPEVMVEQNWDKDETFQYLIDKSGLWNYIDKIMANKKLYFKQVIRYEGHKSLISYDEFIEKLKVLEENV</sequence>
<reference evidence="2 3" key="1">
    <citation type="journal article" date="2011" name="Proc. Natl. Acad. Sci. U.S.A.">
        <title>Evolutionary erosion of yeast sex chromosomes by mating-type switching accidents.</title>
        <authorList>
            <person name="Gordon J.L."/>
            <person name="Armisen D."/>
            <person name="Proux-Wera E."/>
            <person name="Oheigeartaigh S.S."/>
            <person name="Byrne K.P."/>
            <person name="Wolfe K.H."/>
        </authorList>
    </citation>
    <scope>NUCLEOTIDE SEQUENCE [LARGE SCALE GENOMIC DNA]</scope>
    <source>
        <strain evidence="3">ATCC 10597 / BCRC 20456 / CBS 421 / NBRC 0211 / NRRL Y-12639</strain>
    </source>
</reference>
<protein>
    <recommendedName>
        <fullName evidence="1">AMMECR1 domain-containing protein</fullName>
    </recommendedName>
</protein>
<dbReference type="InterPro" id="IPR027485">
    <property type="entry name" value="AMMECR1_N"/>
</dbReference>
<organism evidence="2 3">
    <name type="scientific">Naumovozyma dairenensis (strain ATCC 10597 / BCRC 20456 / CBS 421 / NBRC 0211 / NRRL Y-12639)</name>
    <name type="common">Saccharomyces dairenensis</name>
    <dbReference type="NCBI Taxonomy" id="1071378"/>
    <lineage>
        <taxon>Eukaryota</taxon>
        <taxon>Fungi</taxon>
        <taxon>Dikarya</taxon>
        <taxon>Ascomycota</taxon>
        <taxon>Saccharomycotina</taxon>
        <taxon>Saccharomycetes</taxon>
        <taxon>Saccharomycetales</taxon>
        <taxon>Saccharomycetaceae</taxon>
        <taxon>Naumovozyma</taxon>
    </lineage>
</organism>
<dbReference type="InterPro" id="IPR023473">
    <property type="entry name" value="AMMECR1"/>
</dbReference>
<dbReference type="OMA" id="LFITWNK"/>
<proteinExistence type="predicted"/>
<dbReference type="NCBIfam" id="TIGR00296">
    <property type="entry name" value="TIGR00296 family protein"/>
    <property type="match status" value="1"/>
</dbReference>
<dbReference type="RefSeq" id="XP_003672533.1">
    <property type="nucleotide sequence ID" value="XM_003672485.1"/>
</dbReference>
<dbReference type="EMBL" id="HE580277">
    <property type="protein sequence ID" value="CCD27290.1"/>
    <property type="molecule type" value="Genomic_DNA"/>
</dbReference>
<dbReference type="PANTHER" id="PTHR13016">
    <property type="entry name" value="AMMECR1 HOMOLOG"/>
    <property type="match status" value="1"/>
</dbReference>
<dbReference type="SUPFAM" id="SSF143447">
    <property type="entry name" value="AMMECR1-like"/>
    <property type="match status" value="1"/>
</dbReference>
<accession>G0WHM9</accession>
<evidence type="ECO:0000313" key="3">
    <source>
        <dbReference type="Proteomes" id="UP000000689"/>
    </source>
</evidence>
<evidence type="ECO:0000313" key="2">
    <source>
        <dbReference type="EMBL" id="CCD27290.1"/>
    </source>
</evidence>
<dbReference type="PANTHER" id="PTHR13016:SF0">
    <property type="entry name" value="AMME SYNDROME CANDIDATE GENE 1 PROTEIN"/>
    <property type="match status" value="1"/>
</dbReference>
<name>G0WHM9_NAUDC</name>
<dbReference type="GeneID" id="11497578"/>
<dbReference type="AlphaFoldDB" id="G0WHM9"/>
<dbReference type="HOGENOM" id="CLU_052828_3_0_1"/>
<dbReference type="STRING" id="1071378.G0WHM9"/>
<dbReference type="InterPro" id="IPR002733">
    <property type="entry name" value="AMMECR1_domain"/>
</dbReference>
<dbReference type="Proteomes" id="UP000000689">
    <property type="component" value="Chromosome 11"/>
</dbReference>
<dbReference type="Gene3D" id="3.30.700.20">
    <property type="entry name" value="Hypothetical protein ph0010, domain 1"/>
    <property type="match status" value="1"/>
</dbReference>
<dbReference type="eggNOG" id="KOG3274">
    <property type="taxonomic scope" value="Eukaryota"/>
</dbReference>
<dbReference type="PROSITE" id="PS51112">
    <property type="entry name" value="AMMECR1"/>
    <property type="match status" value="1"/>
</dbReference>
<dbReference type="OrthoDB" id="24630at2759"/>
<keyword evidence="3" id="KW-1185">Reference proteome</keyword>
<dbReference type="InterPro" id="IPR036071">
    <property type="entry name" value="AMMECR1_dom_sf"/>
</dbReference>
<dbReference type="Pfam" id="PF01871">
    <property type="entry name" value="AMMECR1"/>
    <property type="match status" value="1"/>
</dbReference>
<dbReference type="KEGG" id="ndi:NDAI_0K00990"/>
<gene>
    <name evidence="2" type="primary">NDAI0K00990</name>
    <name evidence="2" type="ordered locus">NDAI_0K00990</name>
</gene>